<gene>
    <name evidence="2" type="ORF">PO250_05960</name>
</gene>
<dbReference type="AlphaFoldDB" id="A0AAJ1HSV3"/>
<reference evidence="2" key="1">
    <citation type="submission" date="2023-01" db="EMBL/GenBank/DDBJ databases">
        <title>Genome analysis of 13 Lactobacillus isolated from gut of wild boar.</title>
        <authorList>
            <person name="Papp P."/>
            <person name="Libisch B."/>
            <person name="Nagy T."/>
            <person name="Olasz F."/>
        </authorList>
    </citation>
    <scope>NUCLEOTIDE SEQUENCE</scope>
    <source>
        <strain evidence="2">F146</strain>
    </source>
</reference>
<evidence type="ECO:0000313" key="2">
    <source>
        <dbReference type="EMBL" id="MDC2829852.1"/>
    </source>
</evidence>
<comment type="caution">
    <text evidence="2">The sequence shown here is derived from an EMBL/GenBank/DDBJ whole genome shotgun (WGS) entry which is preliminary data.</text>
</comment>
<protein>
    <submittedName>
        <fullName evidence="2">Uncharacterized protein</fullName>
    </submittedName>
</protein>
<organism evidence="2 3">
    <name type="scientific">Limosilactobacillus mucosae</name>
    <name type="common">Lactobacillus mucosae</name>
    <dbReference type="NCBI Taxonomy" id="97478"/>
    <lineage>
        <taxon>Bacteria</taxon>
        <taxon>Bacillati</taxon>
        <taxon>Bacillota</taxon>
        <taxon>Bacilli</taxon>
        <taxon>Lactobacillales</taxon>
        <taxon>Lactobacillaceae</taxon>
        <taxon>Limosilactobacillus</taxon>
    </lineage>
</organism>
<keyword evidence="1" id="KW-0812">Transmembrane</keyword>
<evidence type="ECO:0000313" key="3">
    <source>
        <dbReference type="Proteomes" id="UP001220670"/>
    </source>
</evidence>
<accession>A0AAJ1HSV3</accession>
<dbReference type="RefSeq" id="WP_272208990.1">
    <property type="nucleotide sequence ID" value="NZ_JAQOMV010000030.1"/>
</dbReference>
<proteinExistence type="predicted"/>
<dbReference type="EMBL" id="JAQONE010000022">
    <property type="protein sequence ID" value="MDC2829852.1"/>
    <property type="molecule type" value="Genomic_DNA"/>
</dbReference>
<name>A0AAJ1HSV3_LIMMU</name>
<evidence type="ECO:0000256" key="1">
    <source>
        <dbReference type="SAM" id="Phobius"/>
    </source>
</evidence>
<dbReference type="Proteomes" id="UP001220670">
    <property type="component" value="Unassembled WGS sequence"/>
</dbReference>
<sequence length="56" mass="6013">MSNRHQDGVDLKGLAAVLHELHGLPIGVQYAALVVVVIIVIASLIAGCWMVSHFHI</sequence>
<feature type="transmembrane region" description="Helical" evidence="1">
    <location>
        <begin position="30"/>
        <end position="51"/>
    </location>
</feature>
<keyword evidence="1" id="KW-1133">Transmembrane helix</keyword>
<keyword evidence="1" id="KW-0472">Membrane</keyword>